<dbReference type="GeneID" id="5726690"/>
<dbReference type="KEGG" id="cre:CHLRE_15g639500v5"/>
<dbReference type="GO" id="GO:0030149">
    <property type="term" value="P:sphingolipid catabolic process"/>
    <property type="evidence" value="ECO:0000318"/>
    <property type="project" value="GO_Central"/>
</dbReference>
<dbReference type="GO" id="GO:0016020">
    <property type="term" value="C:membrane"/>
    <property type="evidence" value="ECO:0000318"/>
    <property type="project" value="GO_Central"/>
</dbReference>
<dbReference type="InParanoid" id="A0A2K3CWP9"/>
<keyword evidence="3" id="KW-1185">Reference proteome</keyword>
<dbReference type="AlphaFoldDB" id="A0A2K3CWP9"/>
<dbReference type="PaxDb" id="3055-EDO97772"/>
<dbReference type="InterPro" id="IPR036770">
    <property type="entry name" value="Ankyrin_rpt-contain_sf"/>
</dbReference>
<dbReference type="GO" id="GO:0071944">
    <property type="term" value="C:cell periphery"/>
    <property type="evidence" value="ECO:0000318"/>
    <property type="project" value="GO_Central"/>
</dbReference>
<evidence type="ECO:0000313" key="2">
    <source>
        <dbReference type="EMBL" id="PNW72706.1"/>
    </source>
</evidence>
<feature type="compositionally biased region" description="Low complexity" evidence="1">
    <location>
        <begin position="243"/>
        <end position="270"/>
    </location>
</feature>
<name>A0A2K3CWP9_CHLRE</name>
<dbReference type="GO" id="GO:0005783">
    <property type="term" value="C:endoplasmic reticulum"/>
    <property type="evidence" value="ECO:0000318"/>
    <property type="project" value="GO_Central"/>
</dbReference>
<dbReference type="SUPFAM" id="SSF48403">
    <property type="entry name" value="Ankyrin repeat"/>
    <property type="match status" value="1"/>
</dbReference>
<dbReference type="OrthoDB" id="63514at2759"/>
<dbReference type="Proteomes" id="UP000006906">
    <property type="component" value="Chromosome 15"/>
</dbReference>
<dbReference type="ExpressionAtlas" id="A0A2K3CWP9">
    <property type="expression patterns" value="baseline"/>
</dbReference>
<accession>A0A2K3CWP9</accession>
<gene>
    <name evidence="2" type="ORF">CHLRE_15g639500v5</name>
</gene>
<organism evidence="2 3">
    <name type="scientific">Chlamydomonas reinhardtii</name>
    <name type="common">Chlamydomonas smithii</name>
    <dbReference type="NCBI Taxonomy" id="3055"/>
    <lineage>
        <taxon>Eukaryota</taxon>
        <taxon>Viridiplantae</taxon>
        <taxon>Chlorophyta</taxon>
        <taxon>core chlorophytes</taxon>
        <taxon>Chlorophyceae</taxon>
        <taxon>CS clade</taxon>
        <taxon>Chlamydomonadales</taxon>
        <taxon>Chlamydomonadaceae</taxon>
        <taxon>Chlamydomonas</taxon>
    </lineage>
</organism>
<feature type="region of interest" description="Disordered" evidence="1">
    <location>
        <begin position="243"/>
        <end position="278"/>
    </location>
</feature>
<dbReference type="Gene3D" id="1.25.40.20">
    <property type="entry name" value="Ankyrin repeat-containing domain"/>
    <property type="match status" value="1"/>
</dbReference>
<evidence type="ECO:0000313" key="3">
    <source>
        <dbReference type="Proteomes" id="UP000006906"/>
    </source>
</evidence>
<evidence type="ECO:0000256" key="1">
    <source>
        <dbReference type="SAM" id="MobiDB-lite"/>
    </source>
</evidence>
<protein>
    <submittedName>
        <fullName evidence="2">Uncharacterized protein</fullName>
    </submittedName>
</protein>
<dbReference type="PANTHER" id="PTHR12393">
    <property type="entry name" value="SPHINGOMYELIN PHOSPHODIESTERASE RELATED"/>
    <property type="match status" value="1"/>
</dbReference>
<dbReference type="Gramene" id="PNW72706">
    <property type="protein sequence ID" value="PNW72706"/>
    <property type="gene ID" value="CHLRE_15g639500v5"/>
</dbReference>
<dbReference type="GO" id="GO:0004620">
    <property type="term" value="F:phospholipase activity"/>
    <property type="evidence" value="ECO:0000318"/>
    <property type="project" value="GO_Central"/>
</dbReference>
<sequence length="631" mass="67384">MGSVEDQQNNEWKRLTPDLVRRVAEAPCLHPNEVATGLRLVDSDTAAALRDQYCVIKLGQKRADPSEPHRAQQPWPGHAFVAHWDRPEPWRSLSLPQRRRLLCLAASSGHAPSLDAALAQCGCSLIPEVLTAAAAAGNLEGCERLLSEGCFREATSAVEAAGQGGHLQVLQLLLKKAERGARAAYYAVAVRGACAGGQLHVLQWMQDTHGFRPKARHVVLAAEYGQVKVMELLLPQVQAELAPAQPGQGQHGQQGQQGQQGQEGQPGQQGPAPPGDASRRHEAFRLLVAITLGCPLEVLQRHYDTLRRWSGGPAAAGHAGHHQQQQQQEGLGLGLGAAAGNVGGITDWPERQQNRLLMAAAASPTPDWAAKVEFLRSAWGPDAAAAVAASVGDEHELWGVLFERPDCLARLQYLHSIGVSMATPVLSRYAASAGRPEELAYMWDECGQVDGVSAAALLKDCVFGAGTSEPLVMRFLHGRGFQFTALQAEREAQLGASDATLLFLSEVVVDSMDGEEADAGGVGPRAQEARVEEKEERSQKHWSCAFRNAAERGVSLAVLQALRSRGATVDLEAVAMGGSVEALEWAAAELGADGGGRALQALLNAGQQQRVFHSGNTATVEWLISHGLLQQ</sequence>
<dbReference type="EMBL" id="CM008976">
    <property type="protein sequence ID" value="PNW72706.1"/>
    <property type="molecule type" value="Genomic_DNA"/>
</dbReference>
<reference evidence="2 3" key="1">
    <citation type="journal article" date="2007" name="Science">
        <title>The Chlamydomonas genome reveals the evolution of key animal and plant functions.</title>
        <authorList>
            <person name="Merchant S.S."/>
            <person name="Prochnik S.E."/>
            <person name="Vallon O."/>
            <person name="Harris E.H."/>
            <person name="Karpowicz S.J."/>
            <person name="Witman G.B."/>
            <person name="Terry A."/>
            <person name="Salamov A."/>
            <person name="Fritz-Laylin L.K."/>
            <person name="Marechal-Drouard L."/>
            <person name="Marshall W.F."/>
            <person name="Qu L.H."/>
            <person name="Nelson D.R."/>
            <person name="Sanderfoot A.A."/>
            <person name="Spalding M.H."/>
            <person name="Kapitonov V.V."/>
            <person name="Ren Q."/>
            <person name="Ferris P."/>
            <person name="Lindquist E."/>
            <person name="Shapiro H."/>
            <person name="Lucas S.M."/>
            <person name="Grimwood J."/>
            <person name="Schmutz J."/>
            <person name="Cardol P."/>
            <person name="Cerutti H."/>
            <person name="Chanfreau G."/>
            <person name="Chen C.L."/>
            <person name="Cognat V."/>
            <person name="Croft M.T."/>
            <person name="Dent R."/>
            <person name="Dutcher S."/>
            <person name="Fernandez E."/>
            <person name="Fukuzawa H."/>
            <person name="Gonzalez-Ballester D."/>
            <person name="Gonzalez-Halphen D."/>
            <person name="Hallmann A."/>
            <person name="Hanikenne M."/>
            <person name="Hippler M."/>
            <person name="Inwood W."/>
            <person name="Jabbari K."/>
            <person name="Kalanon M."/>
            <person name="Kuras R."/>
            <person name="Lefebvre P.A."/>
            <person name="Lemaire S.D."/>
            <person name="Lobanov A.V."/>
            <person name="Lohr M."/>
            <person name="Manuell A."/>
            <person name="Meier I."/>
            <person name="Mets L."/>
            <person name="Mittag M."/>
            <person name="Mittelmeier T."/>
            <person name="Moroney J.V."/>
            <person name="Moseley J."/>
            <person name="Napoli C."/>
            <person name="Nedelcu A.M."/>
            <person name="Niyogi K."/>
            <person name="Novoselov S.V."/>
            <person name="Paulsen I.T."/>
            <person name="Pazour G."/>
            <person name="Purton S."/>
            <person name="Ral J.P."/>
            <person name="Riano-Pachon D.M."/>
            <person name="Riekhof W."/>
            <person name="Rymarquis L."/>
            <person name="Schroda M."/>
            <person name="Stern D."/>
            <person name="Umen J."/>
            <person name="Willows R."/>
            <person name="Wilson N."/>
            <person name="Zimmer S.L."/>
            <person name="Allmer J."/>
            <person name="Balk J."/>
            <person name="Bisova K."/>
            <person name="Chen C.J."/>
            <person name="Elias M."/>
            <person name="Gendler K."/>
            <person name="Hauser C."/>
            <person name="Lamb M.R."/>
            <person name="Ledford H."/>
            <person name="Long J.C."/>
            <person name="Minagawa J."/>
            <person name="Page M.D."/>
            <person name="Pan J."/>
            <person name="Pootakham W."/>
            <person name="Roje S."/>
            <person name="Rose A."/>
            <person name="Stahlberg E."/>
            <person name="Terauchi A.M."/>
            <person name="Yang P."/>
            <person name="Ball S."/>
            <person name="Bowler C."/>
            <person name="Dieckmann C.L."/>
            <person name="Gladyshev V.N."/>
            <person name="Green P."/>
            <person name="Jorgensen R."/>
            <person name="Mayfield S."/>
            <person name="Mueller-Roeber B."/>
            <person name="Rajamani S."/>
            <person name="Sayre R.T."/>
            <person name="Brokstein P."/>
            <person name="Dubchak I."/>
            <person name="Goodstein D."/>
            <person name="Hornick L."/>
            <person name="Huang Y.W."/>
            <person name="Jhaveri J."/>
            <person name="Luo Y."/>
            <person name="Martinez D."/>
            <person name="Ngau W.C."/>
            <person name="Otillar B."/>
            <person name="Poliakov A."/>
            <person name="Porter A."/>
            <person name="Szajkowski L."/>
            <person name="Werner G."/>
            <person name="Zhou K."/>
            <person name="Grigoriev I.V."/>
            <person name="Rokhsar D.S."/>
            <person name="Grossman A.R."/>
        </authorList>
    </citation>
    <scope>NUCLEOTIDE SEQUENCE [LARGE SCALE GENOMIC DNA]</scope>
    <source>
        <strain evidence="3">CC-503</strain>
    </source>
</reference>
<dbReference type="GO" id="GO:0046513">
    <property type="term" value="P:ceramide biosynthetic process"/>
    <property type="evidence" value="ECO:0000318"/>
    <property type="project" value="GO_Central"/>
</dbReference>
<dbReference type="PANTHER" id="PTHR12393:SF6">
    <property type="entry name" value="SPHINGOMYELIN PHOSPHODIESTERASE 2"/>
    <property type="match status" value="1"/>
</dbReference>
<dbReference type="RefSeq" id="XP_042916471.1">
    <property type="nucleotide sequence ID" value="XM_043070616.1"/>
</dbReference>
<proteinExistence type="predicted"/>